<organism evidence="2 3">
    <name type="scientific">Stephania japonica</name>
    <dbReference type="NCBI Taxonomy" id="461633"/>
    <lineage>
        <taxon>Eukaryota</taxon>
        <taxon>Viridiplantae</taxon>
        <taxon>Streptophyta</taxon>
        <taxon>Embryophyta</taxon>
        <taxon>Tracheophyta</taxon>
        <taxon>Spermatophyta</taxon>
        <taxon>Magnoliopsida</taxon>
        <taxon>Ranunculales</taxon>
        <taxon>Menispermaceae</taxon>
        <taxon>Menispermoideae</taxon>
        <taxon>Cissampelideae</taxon>
        <taxon>Stephania</taxon>
    </lineage>
</organism>
<dbReference type="AlphaFoldDB" id="A0AAP0PLF9"/>
<feature type="region of interest" description="Disordered" evidence="1">
    <location>
        <begin position="36"/>
        <end position="98"/>
    </location>
</feature>
<evidence type="ECO:0000256" key="1">
    <source>
        <dbReference type="SAM" id="MobiDB-lite"/>
    </source>
</evidence>
<dbReference type="EMBL" id="JBBNAE010000002">
    <property type="protein sequence ID" value="KAK9145121.1"/>
    <property type="molecule type" value="Genomic_DNA"/>
</dbReference>
<evidence type="ECO:0000313" key="2">
    <source>
        <dbReference type="EMBL" id="KAK9145121.1"/>
    </source>
</evidence>
<keyword evidence="3" id="KW-1185">Reference proteome</keyword>
<accession>A0AAP0PLF9</accession>
<gene>
    <name evidence="2" type="ORF">Sjap_005024</name>
</gene>
<feature type="compositionally biased region" description="Basic and acidic residues" evidence="1">
    <location>
        <begin position="46"/>
        <end position="68"/>
    </location>
</feature>
<feature type="compositionally biased region" description="Polar residues" evidence="1">
    <location>
        <begin position="76"/>
        <end position="92"/>
    </location>
</feature>
<name>A0AAP0PLF9_9MAGN</name>
<reference evidence="2 3" key="1">
    <citation type="submission" date="2024-01" db="EMBL/GenBank/DDBJ databases">
        <title>Genome assemblies of Stephania.</title>
        <authorList>
            <person name="Yang L."/>
        </authorList>
    </citation>
    <scope>NUCLEOTIDE SEQUENCE [LARGE SCALE GENOMIC DNA]</scope>
    <source>
        <strain evidence="2">QJT</strain>
        <tissue evidence="2">Leaf</tissue>
    </source>
</reference>
<proteinExistence type="predicted"/>
<comment type="caution">
    <text evidence="2">The sequence shown here is derived from an EMBL/GenBank/DDBJ whole genome shotgun (WGS) entry which is preliminary data.</text>
</comment>
<dbReference type="Proteomes" id="UP001417504">
    <property type="component" value="Unassembled WGS sequence"/>
</dbReference>
<sequence length="120" mass="13018">MVVDDRGVESEEGEWFDGMVLQMHLAMMSSSGNKISDGSNYQTMGIKEENGPHASSRLDLEQTERKLGVSEISDGNVKSDTSIKGQEESSSVLKHKEIKGAEASHALKCANNIGKKHKLG</sequence>
<evidence type="ECO:0000313" key="3">
    <source>
        <dbReference type="Proteomes" id="UP001417504"/>
    </source>
</evidence>
<protein>
    <submittedName>
        <fullName evidence="2">Uncharacterized protein</fullName>
    </submittedName>
</protein>